<organism evidence="2 3">
    <name type="scientific">Aquiflexum gelatinilyticum</name>
    <dbReference type="NCBI Taxonomy" id="2961943"/>
    <lineage>
        <taxon>Bacteria</taxon>
        <taxon>Pseudomonadati</taxon>
        <taxon>Bacteroidota</taxon>
        <taxon>Cytophagia</taxon>
        <taxon>Cytophagales</taxon>
        <taxon>Cyclobacteriaceae</taxon>
        <taxon>Aquiflexum</taxon>
    </lineage>
</organism>
<proteinExistence type="predicted"/>
<keyword evidence="1" id="KW-0812">Transmembrane</keyword>
<keyword evidence="3" id="KW-1185">Reference proteome</keyword>
<dbReference type="AlphaFoldDB" id="A0A9X2P4M9"/>
<feature type="transmembrane region" description="Helical" evidence="1">
    <location>
        <begin position="81"/>
        <end position="99"/>
    </location>
</feature>
<sequence length="108" mass="12488">MDKPLDFSNTEINKNFEVNSIYLVMLKDGRELSFKVKNSTASSLFGFITNTKNKTNKLEENFIEIPFERIENAKKVYYDPWLTFAIFGLPPLIVLYLIVQHGYIGVGF</sequence>
<dbReference type="Proteomes" id="UP001142175">
    <property type="component" value="Unassembled WGS sequence"/>
</dbReference>
<name>A0A9X2P4M9_9BACT</name>
<gene>
    <name evidence="2" type="ORF">NU887_09310</name>
</gene>
<reference evidence="2" key="1">
    <citation type="submission" date="2022-08" db="EMBL/GenBank/DDBJ databases">
        <authorList>
            <person name="Zhang D."/>
        </authorList>
    </citation>
    <scope>NUCLEOTIDE SEQUENCE</scope>
    <source>
        <strain evidence="2">XJ19-11</strain>
    </source>
</reference>
<keyword evidence="1" id="KW-1133">Transmembrane helix</keyword>
<evidence type="ECO:0000313" key="3">
    <source>
        <dbReference type="Proteomes" id="UP001142175"/>
    </source>
</evidence>
<evidence type="ECO:0000256" key="1">
    <source>
        <dbReference type="SAM" id="Phobius"/>
    </source>
</evidence>
<keyword evidence="1" id="KW-0472">Membrane</keyword>
<dbReference type="RefSeq" id="WP_258423093.1">
    <property type="nucleotide sequence ID" value="NZ_JANSUY010000005.1"/>
</dbReference>
<dbReference type="EMBL" id="JANSUY010000005">
    <property type="protein sequence ID" value="MCR9015232.1"/>
    <property type="molecule type" value="Genomic_DNA"/>
</dbReference>
<evidence type="ECO:0000313" key="2">
    <source>
        <dbReference type="EMBL" id="MCR9015232.1"/>
    </source>
</evidence>
<comment type="caution">
    <text evidence="2">The sequence shown here is derived from an EMBL/GenBank/DDBJ whole genome shotgun (WGS) entry which is preliminary data.</text>
</comment>
<protein>
    <submittedName>
        <fullName evidence="2">Uncharacterized protein</fullName>
    </submittedName>
</protein>
<accession>A0A9X2P4M9</accession>